<organism evidence="2 3">
    <name type="scientific">Actinacidiphila polyblastidii</name>
    <dbReference type="NCBI Taxonomy" id="3110430"/>
    <lineage>
        <taxon>Bacteria</taxon>
        <taxon>Bacillati</taxon>
        <taxon>Actinomycetota</taxon>
        <taxon>Actinomycetes</taxon>
        <taxon>Kitasatosporales</taxon>
        <taxon>Streptomycetaceae</taxon>
        <taxon>Actinacidiphila</taxon>
    </lineage>
</organism>
<feature type="compositionally biased region" description="Pro residues" evidence="1">
    <location>
        <begin position="1"/>
        <end position="10"/>
    </location>
</feature>
<name>A0ABU7PC80_9ACTN</name>
<evidence type="ECO:0000313" key="2">
    <source>
        <dbReference type="EMBL" id="MEE4543416.1"/>
    </source>
</evidence>
<dbReference type="RefSeq" id="WP_330795826.1">
    <property type="nucleotide sequence ID" value="NZ_JAZEWV010000011.1"/>
</dbReference>
<sequence length="288" mass="31082">MPETPEPAAAPAPDHDESAARPASGASYDSAPAPAYDPAAGTGNLIEDAVLRSAARATLPFQAARADRSFATAFWYNDLVQSNGQHEVIRQYLVTAEARTRYEIGQFTLRDGLAEPELPADELVLPSFAKKWTRLGDLGVAVMPTTDLHIHAERKGWNWTTHEVTSGLAAQPADIAMVGTEPLPAYLLGHEVTEEAGARHAERPQVLLPGTVSRQDADPVRWTGPFPDGLAGAPVFTVLPVDDEQVKLVCLGLALPGDPTPTVVTFDLLRPAIHAVTPSLKRRWWRRG</sequence>
<dbReference type="Proteomes" id="UP001344658">
    <property type="component" value="Unassembled WGS sequence"/>
</dbReference>
<reference evidence="2 3" key="1">
    <citation type="submission" date="2023-12" db="EMBL/GenBank/DDBJ databases">
        <title>Streptomyces sp. V4-01.</title>
        <authorList>
            <person name="Somphong A."/>
            <person name="Phongsopitanun W."/>
        </authorList>
    </citation>
    <scope>NUCLEOTIDE SEQUENCE [LARGE SCALE GENOMIC DNA]</scope>
    <source>
        <strain evidence="2 3">V4-01</strain>
    </source>
</reference>
<accession>A0ABU7PC80</accession>
<feature type="region of interest" description="Disordered" evidence="1">
    <location>
        <begin position="1"/>
        <end position="35"/>
    </location>
</feature>
<keyword evidence="3" id="KW-1185">Reference proteome</keyword>
<feature type="compositionally biased region" description="Low complexity" evidence="1">
    <location>
        <begin position="20"/>
        <end position="35"/>
    </location>
</feature>
<comment type="caution">
    <text evidence="2">The sequence shown here is derived from an EMBL/GenBank/DDBJ whole genome shotgun (WGS) entry which is preliminary data.</text>
</comment>
<dbReference type="EMBL" id="JAZEWV010000011">
    <property type="protein sequence ID" value="MEE4543416.1"/>
    <property type="molecule type" value="Genomic_DNA"/>
</dbReference>
<proteinExistence type="predicted"/>
<evidence type="ECO:0000256" key="1">
    <source>
        <dbReference type="SAM" id="MobiDB-lite"/>
    </source>
</evidence>
<gene>
    <name evidence="2" type="ORF">V2S66_15725</name>
</gene>
<protein>
    <submittedName>
        <fullName evidence="2">Uncharacterized protein</fullName>
    </submittedName>
</protein>
<evidence type="ECO:0000313" key="3">
    <source>
        <dbReference type="Proteomes" id="UP001344658"/>
    </source>
</evidence>